<sequence>MEIKQKNTDNYELVFEHDRQIFLHMDFKKLALRTGLAFSGDGQYLLLPVLDKCYMVSISDGSIFDQACPDLEIPVHTRLLLIHYLIYAKDTAAVTGEEIPFHSIRGVSHFEAAFIRETIPPLKKAFEGHTDRFIQAGKALHGTICTYGDASVRLQLFPLIAITYILWEGDDEFPMNINVLFDKGITDCTHPEDVPVLGSYGAKQLIEASLTLNS</sequence>
<dbReference type="RefSeq" id="WP_027294716.1">
    <property type="nucleotide sequence ID" value="NZ_JBHTNY010000008.1"/>
</dbReference>
<organism evidence="2 3">
    <name type="scientific">Robinsoniella peoriensis</name>
    <dbReference type="NCBI Taxonomy" id="180332"/>
    <lineage>
        <taxon>Bacteria</taxon>
        <taxon>Bacillati</taxon>
        <taxon>Bacillota</taxon>
        <taxon>Clostridia</taxon>
        <taxon>Lachnospirales</taxon>
        <taxon>Lachnospiraceae</taxon>
        <taxon>Robinsoniella</taxon>
    </lineage>
</organism>
<evidence type="ECO:0000313" key="2">
    <source>
        <dbReference type="EMBL" id="TLD00588.1"/>
    </source>
</evidence>
<dbReference type="STRING" id="180332.GCA_000797495_02882"/>
<dbReference type="EMBL" id="QGQD01000052">
    <property type="protein sequence ID" value="TLD00588.1"/>
    <property type="molecule type" value="Genomic_DNA"/>
</dbReference>
<dbReference type="Proteomes" id="UP000306509">
    <property type="component" value="Unassembled WGS sequence"/>
</dbReference>
<comment type="caution">
    <text evidence="2">The sequence shown here is derived from an EMBL/GenBank/DDBJ whole genome shotgun (WGS) entry which is preliminary data.</text>
</comment>
<dbReference type="InterPro" id="IPR024264">
    <property type="entry name" value="DUF3786"/>
</dbReference>
<gene>
    <name evidence="2" type="ORF">DSM106044_02535</name>
</gene>
<keyword evidence="3" id="KW-1185">Reference proteome</keyword>
<evidence type="ECO:0000259" key="1">
    <source>
        <dbReference type="Pfam" id="PF12654"/>
    </source>
</evidence>
<name>A0A4V6YR38_9FIRM</name>
<proteinExistence type="predicted"/>
<dbReference type="AlphaFoldDB" id="A0A4V6YR38"/>
<evidence type="ECO:0000313" key="3">
    <source>
        <dbReference type="Proteomes" id="UP000306509"/>
    </source>
</evidence>
<reference evidence="2 3" key="1">
    <citation type="journal article" date="2019" name="Anaerobe">
        <title>Detection of Robinsoniella peoriensis in multiple bone samples of a trauma patient.</title>
        <authorList>
            <person name="Schrottner P."/>
            <person name="Hartwich K."/>
            <person name="Bunk B."/>
            <person name="Schober I."/>
            <person name="Helbig S."/>
            <person name="Rudolph W.W."/>
            <person name="Gunzer F."/>
        </authorList>
    </citation>
    <scope>NUCLEOTIDE SEQUENCE [LARGE SCALE GENOMIC DNA]</scope>
    <source>
        <strain evidence="2 3">DSM 106044</strain>
    </source>
</reference>
<feature type="domain" description="DUF3786" evidence="1">
    <location>
        <begin position="26"/>
        <end position="202"/>
    </location>
</feature>
<dbReference type="Pfam" id="PF12654">
    <property type="entry name" value="DUF3786"/>
    <property type="match status" value="1"/>
</dbReference>
<accession>A0A4V6YR38</accession>
<protein>
    <recommendedName>
        <fullName evidence="1">DUF3786 domain-containing protein</fullName>
    </recommendedName>
</protein>